<dbReference type="InterPro" id="IPR001173">
    <property type="entry name" value="Glyco_trans_2-like"/>
</dbReference>
<accession>A0A1H0D9C6</accession>
<dbReference type="RefSeq" id="WP_162840401.1">
    <property type="nucleotide sequence ID" value="NZ_FNID01000027.1"/>
</dbReference>
<proteinExistence type="predicted"/>
<sequence>MSEDAMNPTSAGESPLVSVVVLAYNHLDYTRQCIESLFKYTTDVPYELITVNNGSTDGTEKYFNSLPHQKKLSFAENIGVDKAINQGFALAEGKYTLNLSNDIVVTPRWLKNLVACAESSGDIGMVVPVCGFSSNYQQVNLGYKTLDEMQVLAEEYNQSNPLLWEERIRLVTYTCLFRTAVQKAIGGFDEDFNPGAYDDDAISFRIRRMGYRLILATDTYVHHFGSVTFNAEYAKNNLGWRNRELFYQKFGVQSWTASLIDFYVVDLAERPYRENINILGIGSSCGATLLQIKNRLRRNGVQIASIYYLSEQESTLPELFTICEQCIYGAPHQVKELFGARRYDLIVVESATEYLTHAKAFYGSLCELLADGGRLITTATAGVLPIIMNTLSQNGLSAVQQTSGYYFAFERQ</sequence>
<gene>
    <name evidence="2" type="ORF">SAMN05192585_12726</name>
</gene>
<dbReference type="SUPFAM" id="SSF53448">
    <property type="entry name" value="Nucleotide-diphospho-sugar transferases"/>
    <property type="match status" value="1"/>
</dbReference>
<evidence type="ECO:0000313" key="3">
    <source>
        <dbReference type="Proteomes" id="UP000199182"/>
    </source>
</evidence>
<dbReference type="AlphaFoldDB" id="A0A1H0D9C6"/>
<dbReference type="GO" id="GO:0016740">
    <property type="term" value="F:transferase activity"/>
    <property type="evidence" value="ECO:0007669"/>
    <property type="project" value="UniProtKB-KW"/>
</dbReference>
<dbReference type="Pfam" id="PF00535">
    <property type="entry name" value="Glycos_transf_2"/>
    <property type="match status" value="1"/>
</dbReference>
<evidence type="ECO:0000313" key="2">
    <source>
        <dbReference type="EMBL" id="SDN66715.1"/>
    </source>
</evidence>
<dbReference type="EMBL" id="FNID01000027">
    <property type="protein sequence ID" value="SDN66715.1"/>
    <property type="molecule type" value="Genomic_DNA"/>
</dbReference>
<dbReference type="PANTHER" id="PTHR43179:SF7">
    <property type="entry name" value="RHAMNOSYLTRANSFERASE WBBL"/>
    <property type="match status" value="1"/>
</dbReference>
<organism evidence="2 3">
    <name type="scientific">Acetanaerobacterium elongatum</name>
    <dbReference type="NCBI Taxonomy" id="258515"/>
    <lineage>
        <taxon>Bacteria</taxon>
        <taxon>Bacillati</taxon>
        <taxon>Bacillota</taxon>
        <taxon>Clostridia</taxon>
        <taxon>Eubacteriales</taxon>
        <taxon>Oscillospiraceae</taxon>
        <taxon>Acetanaerobacterium</taxon>
    </lineage>
</organism>
<feature type="domain" description="Glycosyltransferase 2-like" evidence="1">
    <location>
        <begin position="18"/>
        <end position="134"/>
    </location>
</feature>
<dbReference type="InterPro" id="IPR029063">
    <property type="entry name" value="SAM-dependent_MTases_sf"/>
</dbReference>
<reference evidence="2 3" key="1">
    <citation type="submission" date="2016-10" db="EMBL/GenBank/DDBJ databases">
        <authorList>
            <person name="de Groot N.N."/>
        </authorList>
    </citation>
    <scope>NUCLEOTIDE SEQUENCE [LARGE SCALE GENOMIC DNA]</scope>
    <source>
        <strain evidence="2 3">CGMCC 1.5012</strain>
    </source>
</reference>
<dbReference type="SUPFAM" id="SSF53335">
    <property type="entry name" value="S-adenosyl-L-methionine-dependent methyltransferases"/>
    <property type="match status" value="1"/>
</dbReference>
<dbReference type="Gene3D" id="3.90.550.10">
    <property type="entry name" value="Spore Coat Polysaccharide Biosynthesis Protein SpsA, Chain A"/>
    <property type="match status" value="1"/>
</dbReference>
<dbReference type="InterPro" id="IPR029044">
    <property type="entry name" value="Nucleotide-diphossugar_trans"/>
</dbReference>
<dbReference type="STRING" id="258515.SAMN05192585_12726"/>
<name>A0A1H0D9C6_9FIRM</name>
<dbReference type="PANTHER" id="PTHR43179">
    <property type="entry name" value="RHAMNOSYLTRANSFERASE WBBL"/>
    <property type="match status" value="1"/>
</dbReference>
<evidence type="ECO:0000259" key="1">
    <source>
        <dbReference type="Pfam" id="PF00535"/>
    </source>
</evidence>
<keyword evidence="3" id="KW-1185">Reference proteome</keyword>
<protein>
    <submittedName>
        <fullName evidence="2">Glycosyltransferase, GT2 family</fullName>
    </submittedName>
</protein>
<dbReference type="Proteomes" id="UP000199182">
    <property type="component" value="Unassembled WGS sequence"/>
</dbReference>
<keyword evidence="2" id="KW-0808">Transferase</keyword>